<evidence type="ECO:0000259" key="2">
    <source>
        <dbReference type="SMART" id="SM00909"/>
    </source>
</evidence>
<feature type="domain" description="GerMN" evidence="2">
    <location>
        <begin position="259"/>
        <end position="349"/>
    </location>
</feature>
<accession>A0A1F8DQP9</accession>
<name>A0A1F8DQP9_9BACT</name>
<dbReference type="STRING" id="1802555.A2755_02000"/>
<evidence type="ECO:0000313" key="3">
    <source>
        <dbReference type="EMBL" id="OGM90951.1"/>
    </source>
</evidence>
<dbReference type="Pfam" id="PF10646">
    <property type="entry name" value="Germane"/>
    <property type="match status" value="1"/>
</dbReference>
<organism evidence="3 4">
    <name type="scientific">Candidatus Wolfebacteria bacterium RIFCSPHIGHO2_01_FULL_48_22</name>
    <dbReference type="NCBI Taxonomy" id="1802555"/>
    <lineage>
        <taxon>Bacteria</taxon>
        <taxon>Candidatus Wolfeibacteriota</taxon>
    </lineage>
</organism>
<keyword evidence="1" id="KW-0812">Transmembrane</keyword>
<dbReference type="SMART" id="SM00909">
    <property type="entry name" value="Germane"/>
    <property type="match status" value="1"/>
</dbReference>
<protein>
    <recommendedName>
        <fullName evidence="2">GerMN domain-containing protein</fullName>
    </recommendedName>
</protein>
<dbReference type="InterPro" id="IPR019606">
    <property type="entry name" value="GerMN"/>
</dbReference>
<reference evidence="3 4" key="1">
    <citation type="journal article" date="2016" name="Nat. Commun.">
        <title>Thousands of microbial genomes shed light on interconnected biogeochemical processes in an aquifer system.</title>
        <authorList>
            <person name="Anantharaman K."/>
            <person name="Brown C.T."/>
            <person name="Hug L.A."/>
            <person name="Sharon I."/>
            <person name="Castelle C.J."/>
            <person name="Probst A.J."/>
            <person name="Thomas B.C."/>
            <person name="Singh A."/>
            <person name="Wilkins M.J."/>
            <person name="Karaoz U."/>
            <person name="Brodie E.L."/>
            <person name="Williams K.H."/>
            <person name="Hubbard S.S."/>
            <person name="Banfield J.F."/>
        </authorList>
    </citation>
    <scope>NUCLEOTIDE SEQUENCE [LARGE SCALE GENOMIC DNA]</scope>
</reference>
<dbReference type="Proteomes" id="UP000177029">
    <property type="component" value="Unassembled WGS sequence"/>
</dbReference>
<dbReference type="Pfam" id="PF10648">
    <property type="entry name" value="Gmad2"/>
    <property type="match status" value="1"/>
</dbReference>
<dbReference type="AlphaFoldDB" id="A0A1F8DQP9"/>
<comment type="caution">
    <text evidence="3">The sequence shown here is derived from an EMBL/GenBank/DDBJ whole genome shotgun (WGS) entry which is preliminary data.</text>
</comment>
<evidence type="ECO:0000256" key="1">
    <source>
        <dbReference type="SAM" id="Phobius"/>
    </source>
</evidence>
<sequence length="350" mass="38295">MSKNWIVAGIIIVALVVIGSVIWGFSDTAQTPLSPDSQQPTTIQGTITNVAASARVLTVEQEEHIYPVAIDRNTRVFNESGGEADFSYLKKGFDVSVEGTWTTSNSLLASVIRVTKAPAIIIYTPTDQQVVSDAVITVSGVARVFENSFMIRVRTSTTTTLFEEPVMNETGGMGEFGEFNYTFTLSKNTLPSERVFIDAFEYSARDGSQINTATVTIYVTHRQTTNVKVFFNNDRYDPQVTCSAVFEVQRVIPYTQSVGTAAIGELLLGPIDKEPGLDYYTNIPTGTKLNSLRIEQGTAYADFSKELEPGGGSCRIAAIRAQIDRTLKQFPTVRNVVISINGNVDDILQP</sequence>
<keyword evidence="1" id="KW-1133">Transmembrane helix</keyword>
<feature type="transmembrane region" description="Helical" evidence="1">
    <location>
        <begin position="5"/>
        <end position="25"/>
    </location>
</feature>
<gene>
    <name evidence="3" type="ORF">A2755_02000</name>
</gene>
<dbReference type="EMBL" id="MGIP01000014">
    <property type="protein sequence ID" value="OGM90951.1"/>
    <property type="molecule type" value="Genomic_DNA"/>
</dbReference>
<keyword evidence="1" id="KW-0472">Membrane</keyword>
<dbReference type="InterPro" id="IPR018911">
    <property type="entry name" value="Gmad2_Ig-like_dom"/>
</dbReference>
<proteinExistence type="predicted"/>
<evidence type="ECO:0000313" key="4">
    <source>
        <dbReference type="Proteomes" id="UP000177029"/>
    </source>
</evidence>